<dbReference type="GO" id="GO:0016757">
    <property type="term" value="F:glycosyltransferase activity"/>
    <property type="evidence" value="ECO:0007669"/>
    <property type="project" value="InterPro"/>
</dbReference>
<dbReference type="Proteomes" id="UP000319130">
    <property type="component" value="Unassembled WGS sequence"/>
</dbReference>
<dbReference type="InterPro" id="IPR001296">
    <property type="entry name" value="Glyco_trans_1"/>
</dbReference>
<dbReference type="AlphaFoldDB" id="A0A523WA55"/>
<sequence>FVDFREYSPHFNGDNYFVYFGRISQEKGVLTLIRAMRDIKNSRLLIVGAGELRNRLEEYVAEKEIANIEFSGYLGEEELKAMVRNSMFAVVPSEWYENCPYSVLEAFALGKPVIGSDIGGIPELIDDGINGLLFEPGNSQELSEKIAHLTSRPRLREQMGRNARKKVEEEYNPELFYGRLMEIYQRLIR</sequence>
<dbReference type="SUPFAM" id="SSF53756">
    <property type="entry name" value="UDP-Glycosyltransferase/glycogen phosphorylase"/>
    <property type="match status" value="1"/>
</dbReference>
<feature type="non-terminal residue" evidence="2">
    <location>
        <position position="1"/>
    </location>
</feature>
<accession>A0A523WA55</accession>
<dbReference type="InterPro" id="IPR050194">
    <property type="entry name" value="Glycosyltransferase_grp1"/>
</dbReference>
<feature type="domain" description="Glycosyl transferase family 1" evidence="1">
    <location>
        <begin position="6"/>
        <end position="165"/>
    </location>
</feature>
<dbReference type="CDD" id="cd03801">
    <property type="entry name" value="GT4_PimA-like"/>
    <property type="match status" value="1"/>
</dbReference>
<keyword evidence="2" id="KW-0808">Transferase</keyword>
<dbReference type="Gene3D" id="3.40.50.2000">
    <property type="entry name" value="Glycogen Phosphorylase B"/>
    <property type="match status" value="2"/>
</dbReference>
<comment type="caution">
    <text evidence="2">The sequence shown here is derived from an EMBL/GenBank/DDBJ whole genome shotgun (WGS) entry which is preliminary data.</text>
</comment>
<evidence type="ECO:0000313" key="3">
    <source>
        <dbReference type="Proteomes" id="UP000319130"/>
    </source>
</evidence>
<dbReference type="PANTHER" id="PTHR45947">
    <property type="entry name" value="SULFOQUINOVOSYL TRANSFERASE SQD2"/>
    <property type="match status" value="1"/>
</dbReference>
<gene>
    <name evidence="2" type="ORF">E3J48_01850</name>
</gene>
<reference evidence="2 3" key="1">
    <citation type="submission" date="2019-03" db="EMBL/GenBank/DDBJ databases">
        <title>Metabolic potential of uncultured bacteria and archaea associated with petroleum seepage in deep-sea sediments.</title>
        <authorList>
            <person name="Dong X."/>
            <person name="Hubert C."/>
        </authorList>
    </citation>
    <scope>NUCLEOTIDE SEQUENCE [LARGE SCALE GENOMIC DNA]</scope>
    <source>
        <strain evidence="2">E29_bin52</strain>
    </source>
</reference>
<dbReference type="PANTHER" id="PTHR45947:SF3">
    <property type="entry name" value="SULFOQUINOVOSYL TRANSFERASE SQD2"/>
    <property type="match status" value="1"/>
</dbReference>
<organism evidence="2 3">
    <name type="scientific">Aerophobetes bacterium</name>
    <dbReference type="NCBI Taxonomy" id="2030807"/>
    <lineage>
        <taxon>Bacteria</taxon>
        <taxon>Candidatus Aerophobota</taxon>
    </lineage>
</organism>
<evidence type="ECO:0000259" key="1">
    <source>
        <dbReference type="Pfam" id="PF00534"/>
    </source>
</evidence>
<evidence type="ECO:0000313" key="2">
    <source>
        <dbReference type="EMBL" id="TET63903.1"/>
    </source>
</evidence>
<protein>
    <submittedName>
        <fullName evidence="2">Glycosyltransferase family 1 protein</fullName>
    </submittedName>
</protein>
<dbReference type="Pfam" id="PF00534">
    <property type="entry name" value="Glycos_transf_1"/>
    <property type="match status" value="1"/>
</dbReference>
<proteinExistence type="predicted"/>
<dbReference type="EMBL" id="SOIZ01000078">
    <property type="protein sequence ID" value="TET63903.1"/>
    <property type="molecule type" value="Genomic_DNA"/>
</dbReference>
<name>A0A523WA55_UNCAE</name>